<evidence type="ECO:0000313" key="3">
    <source>
        <dbReference type="Proteomes" id="UP000309454"/>
    </source>
</evidence>
<evidence type="ECO:0000256" key="1">
    <source>
        <dbReference type="SAM" id="Phobius"/>
    </source>
</evidence>
<proteinExistence type="predicted"/>
<dbReference type="AlphaFoldDB" id="A0A4T9TDR3"/>
<feature type="transmembrane region" description="Helical" evidence="1">
    <location>
        <begin position="49"/>
        <end position="73"/>
    </location>
</feature>
<protein>
    <submittedName>
        <fullName evidence="2">Zinc ribbon domain-containing protein</fullName>
    </submittedName>
</protein>
<dbReference type="RefSeq" id="WP_136845345.1">
    <property type="nucleotide sequence ID" value="NZ_CAPYQC010000044.1"/>
</dbReference>
<feature type="transmembrane region" description="Helical" evidence="1">
    <location>
        <begin position="104"/>
        <end position="124"/>
    </location>
</feature>
<organism evidence="2 3">
    <name type="scientific">Parvibacter caecicola</name>
    <dbReference type="NCBI Taxonomy" id="747645"/>
    <lineage>
        <taxon>Bacteria</taxon>
        <taxon>Bacillati</taxon>
        <taxon>Actinomycetota</taxon>
        <taxon>Coriobacteriia</taxon>
        <taxon>Coriobacteriales</taxon>
        <taxon>Coriobacteriaceae</taxon>
        <taxon>Parvibacter</taxon>
    </lineage>
</organism>
<feature type="transmembrane region" description="Helical" evidence="1">
    <location>
        <begin position="182"/>
        <end position="200"/>
    </location>
</feature>
<gene>
    <name evidence="2" type="ORF">E5982_02595</name>
</gene>
<dbReference type="Proteomes" id="UP000309454">
    <property type="component" value="Unassembled WGS sequence"/>
</dbReference>
<keyword evidence="1" id="KW-1133">Transmembrane helix</keyword>
<comment type="caution">
    <text evidence="2">The sequence shown here is derived from an EMBL/GenBank/DDBJ whole genome shotgun (WGS) entry which is preliminary data.</text>
</comment>
<dbReference type="EMBL" id="SSTM01000001">
    <property type="protein sequence ID" value="TJW12494.1"/>
    <property type="molecule type" value="Genomic_DNA"/>
</dbReference>
<name>A0A4T9TDR3_9ACTN</name>
<accession>A0A4T9TDR3</accession>
<keyword evidence="1" id="KW-0472">Membrane</keyword>
<keyword evidence="3" id="KW-1185">Reference proteome</keyword>
<sequence>MAFCKQCGGRLDGGIKYCPACGKEVGGAVPASVQMSGRDSGLTAASPRWIIAAIYALLAATMLFPWVEVGFFLGTNAYSLPMLGARLWSLVDSAGAYLDEGTGVVFAVTVFAIVVAWAVVFVLLMKGIYDIVKRPGQSPERPVTFLIALASMTGLVCLMLGASGQDLGLGQSGLISVGASPWLWASLGLSVLALFVIELLPSEK</sequence>
<reference evidence="2 3" key="1">
    <citation type="submission" date="2019-04" db="EMBL/GenBank/DDBJ databases">
        <title>Microbes associate with the intestines of laboratory mice.</title>
        <authorList>
            <person name="Navarre W."/>
            <person name="Wong E."/>
            <person name="Huang K.C."/>
            <person name="Tropini C."/>
            <person name="Ng K."/>
            <person name="Yu B."/>
        </authorList>
    </citation>
    <scope>NUCLEOTIDE SEQUENCE [LARGE SCALE GENOMIC DNA]</scope>
    <source>
        <strain evidence="2 3">NM48_B13</strain>
    </source>
</reference>
<feature type="transmembrane region" description="Helical" evidence="1">
    <location>
        <begin position="145"/>
        <end position="162"/>
    </location>
</feature>
<evidence type="ECO:0000313" key="2">
    <source>
        <dbReference type="EMBL" id="TJW12494.1"/>
    </source>
</evidence>
<dbReference type="OrthoDB" id="3252967at2"/>
<keyword evidence="1" id="KW-0812">Transmembrane</keyword>